<keyword evidence="2" id="KW-1185">Reference proteome</keyword>
<accession>A0ABD2KC18</accession>
<organism evidence="1 2">
    <name type="scientific">Heterodera schachtii</name>
    <name type="common">Sugarbeet cyst nematode worm</name>
    <name type="synonym">Tylenchus schachtii</name>
    <dbReference type="NCBI Taxonomy" id="97005"/>
    <lineage>
        <taxon>Eukaryota</taxon>
        <taxon>Metazoa</taxon>
        <taxon>Ecdysozoa</taxon>
        <taxon>Nematoda</taxon>
        <taxon>Chromadorea</taxon>
        <taxon>Rhabditida</taxon>
        <taxon>Tylenchina</taxon>
        <taxon>Tylenchomorpha</taxon>
        <taxon>Tylenchoidea</taxon>
        <taxon>Heteroderidae</taxon>
        <taxon>Heteroderinae</taxon>
        <taxon>Heterodera</taxon>
    </lineage>
</organism>
<sequence length="234" mass="26710">MCTPRHIYAVRHAERLDDSEKRKVWHYNSRFAKDNPPLSPRGVQQAEELLVEFRNISIDYCFTSPYERCVQTASKILEGRSTLINVEPGLIESFNLICDRSGVQKISFQTGKELAQRYTNINRQYEPMYLAPPEIEKSKGVHGCFPRVEDTFRKIVAKCYGDILIVSHQGPVAALQRMLTGSMEFGGSATVSKYVEVPGMAGRFEAEYVYDSSHLSDTGKLMGKEYNRKKLKRK</sequence>
<dbReference type="AlphaFoldDB" id="A0ABD2KC18"/>
<dbReference type="EMBL" id="JBICCN010000031">
    <property type="protein sequence ID" value="KAL3100393.1"/>
    <property type="molecule type" value="Genomic_DNA"/>
</dbReference>
<dbReference type="InterPro" id="IPR013078">
    <property type="entry name" value="His_Pase_superF_clade-1"/>
</dbReference>
<comment type="caution">
    <text evidence="1">The sequence shown here is derived from an EMBL/GenBank/DDBJ whole genome shotgun (WGS) entry which is preliminary data.</text>
</comment>
<name>A0ABD2KC18_HETSC</name>
<dbReference type="SMART" id="SM00855">
    <property type="entry name" value="PGAM"/>
    <property type="match status" value="1"/>
</dbReference>
<dbReference type="InterPro" id="IPR051710">
    <property type="entry name" value="Phosphatase_SH3-domain"/>
</dbReference>
<dbReference type="GO" id="GO:0016791">
    <property type="term" value="F:phosphatase activity"/>
    <property type="evidence" value="ECO:0007669"/>
    <property type="project" value="UniProtKB-ARBA"/>
</dbReference>
<evidence type="ECO:0000313" key="1">
    <source>
        <dbReference type="EMBL" id="KAL3100393.1"/>
    </source>
</evidence>
<dbReference type="CDD" id="cd07067">
    <property type="entry name" value="HP_PGM_like"/>
    <property type="match status" value="1"/>
</dbReference>
<dbReference type="SUPFAM" id="SSF53254">
    <property type="entry name" value="Phosphoglycerate mutase-like"/>
    <property type="match status" value="1"/>
</dbReference>
<dbReference type="Proteomes" id="UP001620645">
    <property type="component" value="Unassembled WGS sequence"/>
</dbReference>
<dbReference type="InterPro" id="IPR029033">
    <property type="entry name" value="His_PPase_superfam"/>
</dbReference>
<gene>
    <name evidence="1" type="ORF">niasHS_001696</name>
</gene>
<evidence type="ECO:0000313" key="2">
    <source>
        <dbReference type="Proteomes" id="UP001620645"/>
    </source>
</evidence>
<dbReference type="Gene3D" id="3.40.50.1240">
    <property type="entry name" value="Phosphoglycerate mutase-like"/>
    <property type="match status" value="1"/>
</dbReference>
<protein>
    <submittedName>
        <fullName evidence="1">Uncharacterized protein</fullName>
    </submittedName>
</protein>
<dbReference type="Pfam" id="PF00300">
    <property type="entry name" value="His_Phos_1"/>
    <property type="match status" value="1"/>
</dbReference>
<proteinExistence type="predicted"/>
<reference evidence="1 2" key="1">
    <citation type="submission" date="2024-10" db="EMBL/GenBank/DDBJ databases">
        <authorList>
            <person name="Kim D."/>
        </authorList>
    </citation>
    <scope>NUCLEOTIDE SEQUENCE [LARGE SCALE GENOMIC DNA]</scope>
    <source>
        <strain evidence="1">Taebaek</strain>
    </source>
</reference>
<dbReference type="PANTHER" id="PTHR16469:SF27">
    <property type="entry name" value="UBIQUITIN-ASSOCIATED AND SH3 DOMAIN-CONTAINING BA-RELATED"/>
    <property type="match status" value="1"/>
</dbReference>
<dbReference type="PANTHER" id="PTHR16469">
    <property type="entry name" value="UBIQUITIN-ASSOCIATED AND SH3 DOMAIN-CONTAINING BA-RELATED"/>
    <property type="match status" value="1"/>
</dbReference>